<dbReference type="RefSeq" id="WP_085757678.1">
    <property type="nucleotide sequence ID" value="NZ_CP019343.1"/>
</dbReference>
<dbReference type="EMBL" id="CP019343">
    <property type="protein sequence ID" value="ARN73566.1"/>
    <property type="molecule type" value="Genomic_DNA"/>
</dbReference>
<organism evidence="3 4">
    <name type="scientific">Oceanicoccus sagamiensis</name>
    <dbReference type="NCBI Taxonomy" id="716816"/>
    <lineage>
        <taxon>Bacteria</taxon>
        <taxon>Pseudomonadati</taxon>
        <taxon>Pseudomonadota</taxon>
        <taxon>Gammaproteobacteria</taxon>
        <taxon>Cellvibrionales</taxon>
        <taxon>Spongiibacteraceae</taxon>
        <taxon>Oceanicoccus</taxon>
    </lineage>
</organism>
<dbReference type="STRING" id="716816.BST96_05190"/>
<gene>
    <name evidence="3" type="ORF">BST96_05190</name>
</gene>
<reference evidence="3 4" key="1">
    <citation type="submission" date="2016-11" db="EMBL/GenBank/DDBJ databases">
        <title>Trade-off between light-utilization and light-protection in marine flavobacteria.</title>
        <authorList>
            <person name="Kumagai Y."/>
        </authorList>
    </citation>
    <scope>NUCLEOTIDE SEQUENCE [LARGE SCALE GENOMIC DNA]</scope>
    <source>
        <strain evidence="3 4">NBRC 107125</strain>
    </source>
</reference>
<dbReference type="AlphaFoldDB" id="A0A1X9N7A2"/>
<protein>
    <recommendedName>
        <fullName evidence="5">DUF3450 domain-containing protein</fullName>
    </recommendedName>
</protein>
<dbReference type="OrthoDB" id="9828122at2"/>
<feature type="chain" id="PRO_5013344661" description="DUF3450 domain-containing protein" evidence="2">
    <location>
        <begin position="28"/>
        <end position="295"/>
    </location>
</feature>
<name>A0A1X9N7A2_9GAMM</name>
<keyword evidence="2" id="KW-0732">Signal</keyword>
<proteinExistence type="predicted"/>
<evidence type="ECO:0000313" key="3">
    <source>
        <dbReference type="EMBL" id="ARN73566.1"/>
    </source>
</evidence>
<dbReference type="Proteomes" id="UP000193450">
    <property type="component" value="Chromosome"/>
</dbReference>
<sequence>MLAIRRHITVLLATLVTALLASSGVLADPVSDTRKQLFENQRNLITLRKEKEAYAKELQAAQAKRNNSSANETANTEALDIDALDAEILDLEDSIDIAKTMIRNVSELVARQRLLLATLESGTPPTALDIALNKALNSNLPELLKNLSNDKAARKDIARLKILLKKQARLDAKPSTNSNAVSVAQEQQVAEDEFLRLLALFSGGNADEAEDKTITIAGTDGDTAYSEDDILSYLGHEQYHMETMVHSGKMTFTVDGRPWELDVPKEEDKATYVLIYDTGKEAPRLVMFNKSLLLE</sequence>
<keyword evidence="1" id="KW-0175">Coiled coil</keyword>
<feature type="signal peptide" evidence="2">
    <location>
        <begin position="1"/>
        <end position="27"/>
    </location>
</feature>
<dbReference type="KEGG" id="osg:BST96_05190"/>
<evidence type="ECO:0008006" key="5">
    <source>
        <dbReference type="Google" id="ProtNLM"/>
    </source>
</evidence>
<accession>A0A1X9N7A2</accession>
<feature type="coiled-coil region" evidence="1">
    <location>
        <begin position="44"/>
        <end position="101"/>
    </location>
</feature>
<evidence type="ECO:0000313" key="4">
    <source>
        <dbReference type="Proteomes" id="UP000193450"/>
    </source>
</evidence>
<keyword evidence="4" id="KW-1185">Reference proteome</keyword>
<evidence type="ECO:0000256" key="2">
    <source>
        <dbReference type="SAM" id="SignalP"/>
    </source>
</evidence>
<evidence type="ECO:0000256" key="1">
    <source>
        <dbReference type="SAM" id="Coils"/>
    </source>
</evidence>